<proteinExistence type="predicted"/>
<evidence type="ECO:0000313" key="2">
    <source>
        <dbReference type="Proteomes" id="UP001525890"/>
    </source>
</evidence>
<dbReference type="RefSeq" id="WP_368008447.1">
    <property type="nucleotide sequence ID" value="NZ_JAMXFF010000040.1"/>
</dbReference>
<dbReference type="EMBL" id="JAMXFF010000040">
    <property type="protein sequence ID" value="MCT7968966.1"/>
    <property type="molecule type" value="Genomic_DNA"/>
</dbReference>
<name>A0ABT2MW44_9CYAN</name>
<evidence type="ECO:0000313" key="1">
    <source>
        <dbReference type="EMBL" id="MCT7968966.1"/>
    </source>
</evidence>
<comment type="caution">
    <text evidence="1">The sequence shown here is derived from an EMBL/GenBank/DDBJ whole genome shotgun (WGS) entry which is preliminary data.</text>
</comment>
<keyword evidence="2" id="KW-1185">Reference proteome</keyword>
<gene>
    <name evidence="1" type="ORF">NG799_21885</name>
</gene>
<organism evidence="1 2">
    <name type="scientific">Laspinema palackyanum D2a</name>
    <dbReference type="NCBI Taxonomy" id="2953684"/>
    <lineage>
        <taxon>Bacteria</taxon>
        <taxon>Bacillati</taxon>
        <taxon>Cyanobacteriota</taxon>
        <taxon>Cyanophyceae</taxon>
        <taxon>Oscillatoriophycideae</taxon>
        <taxon>Oscillatoriales</taxon>
        <taxon>Laspinemataceae</taxon>
        <taxon>Laspinema</taxon>
        <taxon>Laspinema palackyanum</taxon>
    </lineage>
</organism>
<dbReference type="Proteomes" id="UP001525890">
    <property type="component" value="Unassembled WGS sequence"/>
</dbReference>
<sequence length="152" mass="17718">MEFNDFWSKNGWLVQYFHRNQVVTESLIITPQSKPPYPVSDRFKGWTVTALESWLTELDEATLMITVLAQPKSPALDLRVFPAADGNWHAAWPPLPEQQPDQIYARVSCFMPHPRLRSWDWEEKLEANRLKNVQDQLALAAQMIWSQVKRGQ</sequence>
<accession>A0ABT2MW44</accession>
<protein>
    <submittedName>
        <fullName evidence="1">Uncharacterized protein</fullName>
    </submittedName>
</protein>
<reference evidence="1 2" key="1">
    <citation type="journal article" date="2022" name="Front. Microbiol.">
        <title>High genomic differentiation and limited gene flow indicate recent cryptic speciation within the genus Laspinema (cyanobacteria).</title>
        <authorList>
            <person name="Stanojkovic A."/>
            <person name="Skoupy S."/>
            <person name="Skaloud P."/>
            <person name="Dvorak P."/>
        </authorList>
    </citation>
    <scope>NUCLEOTIDE SEQUENCE [LARGE SCALE GENOMIC DNA]</scope>
    <source>
        <strain evidence="1 2">D2a</strain>
    </source>
</reference>